<dbReference type="PIRSF" id="PIRSF000303">
    <property type="entry name" value="Glutathion_perox"/>
    <property type="match status" value="1"/>
</dbReference>
<dbReference type="InterPro" id="IPR000889">
    <property type="entry name" value="Glutathione_peroxidase"/>
</dbReference>
<keyword evidence="3" id="KW-0560">Oxidoreductase</keyword>
<dbReference type="GO" id="GO:0006979">
    <property type="term" value="P:response to oxidative stress"/>
    <property type="evidence" value="ECO:0007669"/>
    <property type="project" value="InterPro"/>
</dbReference>
<dbReference type="GO" id="GO:0004601">
    <property type="term" value="F:peroxidase activity"/>
    <property type="evidence" value="ECO:0007669"/>
    <property type="project" value="UniProtKB-KW"/>
</dbReference>
<dbReference type="RefSeq" id="WP_217792965.1">
    <property type="nucleotide sequence ID" value="NZ_JAHSPG010000014.1"/>
</dbReference>
<evidence type="ECO:0008006" key="6">
    <source>
        <dbReference type="Google" id="ProtNLM"/>
    </source>
</evidence>
<comment type="similarity">
    <text evidence="1">Belongs to the glutathione peroxidase family.</text>
</comment>
<organism evidence="4 5">
    <name type="scientific">Pinibacter aurantiacus</name>
    <dbReference type="NCBI Taxonomy" id="2851599"/>
    <lineage>
        <taxon>Bacteria</taxon>
        <taxon>Pseudomonadati</taxon>
        <taxon>Bacteroidota</taxon>
        <taxon>Chitinophagia</taxon>
        <taxon>Chitinophagales</taxon>
        <taxon>Chitinophagaceae</taxon>
        <taxon>Pinibacter</taxon>
    </lineage>
</organism>
<keyword evidence="2" id="KW-0575">Peroxidase</keyword>
<protein>
    <recommendedName>
        <fullName evidence="6">Glutathione peroxidase</fullName>
    </recommendedName>
</protein>
<dbReference type="PANTHER" id="PTHR11592:SF134">
    <property type="entry name" value="PHOSPHOLIPID HYDROPEROXIDE GLUTATHIONE PEROXIDASE"/>
    <property type="match status" value="1"/>
</dbReference>
<proteinExistence type="inferred from homology"/>
<dbReference type="Proteomes" id="UP000812270">
    <property type="component" value="Unassembled WGS sequence"/>
</dbReference>
<evidence type="ECO:0000313" key="4">
    <source>
        <dbReference type="EMBL" id="MBV4359101.1"/>
    </source>
</evidence>
<sequence length="169" mass="18987">MIKQLILSFFIIANTVYNYSISSLNGPAINFSDFGGKKILVVNVASQSKYAEQLSQLDSLQQLHSDSLVVVVIPSNSFGNEPLNGDQLKLQMNKYHFKVSAKTEVTGISQIDLYKWLTSESSNERFESVVKDDFQKYLIDETGMLIGIFRSSVKPLSEEINRGLNTRPQ</sequence>
<comment type="caution">
    <text evidence="4">The sequence shown here is derived from an EMBL/GenBank/DDBJ whole genome shotgun (WGS) entry which is preliminary data.</text>
</comment>
<dbReference type="PROSITE" id="PS51355">
    <property type="entry name" value="GLUTATHIONE_PEROXID_3"/>
    <property type="match status" value="1"/>
</dbReference>
<dbReference type="Pfam" id="PF00255">
    <property type="entry name" value="GSHPx"/>
    <property type="match status" value="1"/>
</dbReference>
<dbReference type="AlphaFoldDB" id="A0A9E2W8W0"/>
<evidence type="ECO:0000313" key="5">
    <source>
        <dbReference type="Proteomes" id="UP000812270"/>
    </source>
</evidence>
<dbReference type="EMBL" id="JAHSPG010000014">
    <property type="protein sequence ID" value="MBV4359101.1"/>
    <property type="molecule type" value="Genomic_DNA"/>
</dbReference>
<gene>
    <name evidence="4" type="ORF">KTO63_18175</name>
</gene>
<dbReference type="PANTHER" id="PTHR11592">
    <property type="entry name" value="GLUTATHIONE PEROXIDASE"/>
    <property type="match status" value="1"/>
</dbReference>
<reference evidence="4" key="1">
    <citation type="submission" date="2021-06" db="EMBL/GenBank/DDBJ databases">
        <authorList>
            <person name="Huq M.A."/>
        </authorList>
    </citation>
    <scope>NUCLEOTIDE SEQUENCE</scope>
    <source>
        <strain evidence="4">MAH-26</strain>
    </source>
</reference>
<evidence type="ECO:0000256" key="3">
    <source>
        <dbReference type="ARBA" id="ARBA00023002"/>
    </source>
</evidence>
<evidence type="ECO:0000256" key="2">
    <source>
        <dbReference type="ARBA" id="ARBA00022559"/>
    </source>
</evidence>
<accession>A0A9E2W8W0</accession>
<name>A0A9E2W8W0_9BACT</name>
<keyword evidence="5" id="KW-1185">Reference proteome</keyword>
<evidence type="ECO:0000256" key="1">
    <source>
        <dbReference type="ARBA" id="ARBA00006926"/>
    </source>
</evidence>